<accession>A0A420EPZ6</accession>
<dbReference type="GO" id="GO:0005829">
    <property type="term" value="C:cytosol"/>
    <property type="evidence" value="ECO:0007669"/>
    <property type="project" value="TreeGrafter"/>
</dbReference>
<organism evidence="5 6">
    <name type="scientific">Altericroceibacterium spongiae</name>
    <dbReference type="NCBI Taxonomy" id="2320269"/>
    <lineage>
        <taxon>Bacteria</taxon>
        <taxon>Pseudomonadati</taxon>
        <taxon>Pseudomonadota</taxon>
        <taxon>Alphaproteobacteria</taxon>
        <taxon>Sphingomonadales</taxon>
        <taxon>Erythrobacteraceae</taxon>
        <taxon>Altericroceibacterium</taxon>
    </lineage>
</organism>
<dbReference type="Proteomes" id="UP000284395">
    <property type="component" value="Unassembled WGS sequence"/>
</dbReference>
<keyword evidence="6" id="KW-1185">Reference proteome</keyword>
<dbReference type="InterPro" id="IPR002510">
    <property type="entry name" value="Metalloprtase-TldD/E_N"/>
</dbReference>
<dbReference type="GO" id="GO:0006508">
    <property type="term" value="P:proteolysis"/>
    <property type="evidence" value="ECO:0007669"/>
    <property type="project" value="InterPro"/>
</dbReference>
<gene>
    <name evidence="5" type="ORF">D6851_05950</name>
</gene>
<reference evidence="5 6" key="1">
    <citation type="submission" date="2018-09" db="EMBL/GenBank/DDBJ databases">
        <title>Altererythrobacter spongiae sp. nov., isolated from a marine sponge.</title>
        <authorList>
            <person name="Zhuang L."/>
            <person name="Luo L."/>
        </authorList>
    </citation>
    <scope>NUCLEOTIDE SEQUENCE [LARGE SCALE GENOMIC DNA]</scope>
    <source>
        <strain evidence="5 6">HN-Y73</strain>
    </source>
</reference>
<evidence type="ECO:0000256" key="1">
    <source>
        <dbReference type="ARBA" id="ARBA00005836"/>
    </source>
</evidence>
<evidence type="ECO:0000259" key="4">
    <source>
        <dbReference type="Pfam" id="PF19290"/>
    </source>
</evidence>
<comment type="similarity">
    <text evidence="1">Belongs to the peptidase U62 family.</text>
</comment>
<dbReference type="PANTHER" id="PTHR43421">
    <property type="entry name" value="METALLOPROTEASE PMBA"/>
    <property type="match status" value="1"/>
</dbReference>
<dbReference type="InterPro" id="IPR036059">
    <property type="entry name" value="TldD/PmbA_sf"/>
</dbReference>
<dbReference type="OrthoDB" id="9803618at2"/>
<dbReference type="RefSeq" id="WP_120323931.1">
    <property type="nucleotide sequence ID" value="NZ_RAPF01000002.1"/>
</dbReference>
<feature type="domain" description="Metalloprotease TldD/E N-terminal" evidence="2">
    <location>
        <begin position="33"/>
        <end position="90"/>
    </location>
</feature>
<evidence type="ECO:0000313" key="6">
    <source>
        <dbReference type="Proteomes" id="UP000284395"/>
    </source>
</evidence>
<proteinExistence type="inferred from homology"/>
<evidence type="ECO:0000259" key="3">
    <source>
        <dbReference type="Pfam" id="PF19289"/>
    </source>
</evidence>
<dbReference type="GO" id="GO:0008237">
    <property type="term" value="F:metallopeptidase activity"/>
    <property type="evidence" value="ECO:0007669"/>
    <property type="project" value="InterPro"/>
</dbReference>
<comment type="caution">
    <text evidence="5">The sequence shown here is derived from an EMBL/GenBank/DDBJ whole genome shotgun (WGS) entry which is preliminary data.</text>
</comment>
<feature type="domain" description="Metalloprotease TldD/E C-terminal" evidence="3">
    <location>
        <begin position="231"/>
        <end position="447"/>
    </location>
</feature>
<feature type="domain" description="Metalloprotease TldD/E central" evidence="4">
    <location>
        <begin position="122"/>
        <end position="224"/>
    </location>
</feature>
<sequence length="448" mass="46239">MLDPVTAQERCAALIDLALRHGADAADSIAIGSASQSVDVRLGKLEGVDRSETADIGLRVFIGSQSASISASDLSDDALSELAERAVTMARAAPEDAYAGLAPEEKLAHGPFPDFDLVDSFETSPEWLRDRAMEVEDAARGVTGVTNSEGGSASVGQSCAALATSHGFSGFSAGTSHSISASVIAGEGSAMQRDYDYATRRHVADLPSCAAIGRSAGERAVARLDPGRLPSGPMPVVLDPRVGGSLIGHLLGAMSGPAIARRSSFLLGRENDVLFPENLRILDDPHRQRGLRSRAFDGEGLATAPRPLVEGGRITGWLANCAAARQLGIAPTGHAARGAGGSPGVSASNVHLEAGPCSREELIADIADGILVTELFGQGVNMVTGDYSRGASGFRIIGGEIAGPVAEFTIAGHLIDMFNALKPANDLEMIRGVNVPSLRIDGMTIAGT</sequence>
<dbReference type="PANTHER" id="PTHR43421:SF1">
    <property type="entry name" value="METALLOPROTEASE PMBA"/>
    <property type="match status" value="1"/>
</dbReference>
<dbReference type="InterPro" id="IPR035068">
    <property type="entry name" value="TldD/PmbA_N"/>
</dbReference>
<name>A0A420EPZ6_9SPHN</name>
<evidence type="ECO:0000313" key="5">
    <source>
        <dbReference type="EMBL" id="RKF22738.1"/>
    </source>
</evidence>
<dbReference type="Pfam" id="PF01523">
    <property type="entry name" value="PmbA_TldD_1st"/>
    <property type="match status" value="1"/>
</dbReference>
<dbReference type="Gene3D" id="3.30.2290.10">
    <property type="entry name" value="PmbA/TldD superfamily"/>
    <property type="match status" value="1"/>
</dbReference>
<dbReference type="SUPFAM" id="SSF111283">
    <property type="entry name" value="Putative modulator of DNA gyrase, PmbA/TldD"/>
    <property type="match status" value="1"/>
</dbReference>
<dbReference type="InterPro" id="IPR045570">
    <property type="entry name" value="Metalloprtase-TldD/E_cen_dom"/>
</dbReference>
<dbReference type="AlphaFoldDB" id="A0A420EPZ6"/>
<dbReference type="InterPro" id="IPR047657">
    <property type="entry name" value="PmbA"/>
</dbReference>
<dbReference type="InterPro" id="IPR045569">
    <property type="entry name" value="Metalloprtase-TldD/E_C"/>
</dbReference>
<dbReference type="Pfam" id="PF19289">
    <property type="entry name" value="PmbA_TldD_3rd"/>
    <property type="match status" value="1"/>
</dbReference>
<dbReference type="EMBL" id="RAPF01000002">
    <property type="protein sequence ID" value="RKF22738.1"/>
    <property type="molecule type" value="Genomic_DNA"/>
</dbReference>
<evidence type="ECO:0000259" key="2">
    <source>
        <dbReference type="Pfam" id="PF01523"/>
    </source>
</evidence>
<protein>
    <submittedName>
        <fullName evidence="5">TldD/PmbA family protein</fullName>
    </submittedName>
</protein>
<dbReference type="Pfam" id="PF19290">
    <property type="entry name" value="PmbA_TldD_2nd"/>
    <property type="match status" value="1"/>
</dbReference>